<evidence type="ECO:0000313" key="4">
    <source>
        <dbReference type="Proteomes" id="UP000319817"/>
    </source>
</evidence>
<accession>A0A517NPR6</accession>
<dbReference type="InterPro" id="IPR015943">
    <property type="entry name" value="WD40/YVTN_repeat-like_dom_sf"/>
</dbReference>
<protein>
    <submittedName>
        <fullName evidence="3">Outer membrane biogenesis protein BamB</fullName>
    </submittedName>
</protein>
<evidence type="ECO:0000313" key="3">
    <source>
        <dbReference type="EMBL" id="QDT09118.1"/>
    </source>
</evidence>
<dbReference type="SUPFAM" id="SSF50998">
    <property type="entry name" value="Quinoprotein alcohol dehydrogenase-like"/>
    <property type="match status" value="1"/>
</dbReference>
<dbReference type="Gene3D" id="2.40.10.480">
    <property type="match status" value="1"/>
</dbReference>
<proteinExistence type="predicted"/>
<dbReference type="OrthoDB" id="229752at2"/>
<dbReference type="SMART" id="SM00564">
    <property type="entry name" value="PQQ"/>
    <property type="match status" value="2"/>
</dbReference>
<dbReference type="Gene3D" id="2.130.10.10">
    <property type="entry name" value="YVTN repeat-like/Quinoprotein amine dehydrogenase"/>
    <property type="match status" value="1"/>
</dbReference>
<evidence type="ECO:0000256" key="1">
    <source>
        <dbReference type="SAM" id="MobiDB-lite"/>
    </source>
</evidence>
<dbReference type="Proteomes" id="UP000319817">
    <property type="component" value="Chromosome"/>
</dbReference>
<dbReference type="PANTHER" id="PTHR34512">
    <property type="entry name" value="CELL SURFACE PROTEIN"/>
    <property type="match status" value="1"/>
</dbReference>
<name>A0A517NPR6_9BACT</name>
<organism evidence="3 4">
    <name type="scientific">Stieleria marina</name>
    <dbReference type="NCBI Taxonomy" id="1930275"/>
    <lineage>
        <taxon>Bacteria</taxon>
        <taxon>Pseudomonadati</taxon>
        <taxon>Planctomycetota</taxon>
        <taxon>Planctomycetia</taxon>
        <taxon>Pirellulales</taxon>
        <taxon>Pirellulaceae</taxon>
        <taxon>Stieleria</taxon>
    </lineage>
</organism>
<gene>
    <name evidence="3" type="ORF">K239x_10630</name>
</gene>
<feature type="region of interest" description="Disordered" evidence="1">
    <location>
        <begin position="90"/>
        <end position="110"/>
    </location>
</feature>
<feature type="domain" description="Pyrrolo-quinoline quinone repeat" evidence="2">
    <location>
        <begin position="175"/>
        <end position="428"/>
    </location>
</feature>
<dbReference type="Pfam" id="PF13360">
    <property type="entry name" value="PQQ_2"/>
    <property type="match status" value="1"/>
</dbReference>
<dbReference type="PANTHER" id="PTHR34512:SF30">
    <property type="entry name" value="OUTER MEMBRANE PROTEIN ASSEMBLY FACTOR BAMB"/>
    <property type="match status" value="1"/>
</dbReference>
<dbReference type="Gene3D" id="2.30.30.700">
    <property type="entry name" value="SLA1 homology domain 1"/>
    <property type="match status" value="1"/>
</dbReference>
<keyword evidence="4" id="KW-1185">Reference proteome</keyword>
<dbReference type="InterPro" id="IPR018391">
    <property type="entry name" value="PQQ_b-propeller_rpt"/>
</dbReference>
<evidence type="ECO:0000259" key="2">
    <source>
        <dbReference type="Pfam" id="PF13360"/>
    </source>
</evidence>
<dbReference type="InterPro" id="IPR011047">
    <property type="entry name" value="Quinoprotein_ADH-like_sf"/>
</dbReference>
<dbReference type="EMBL" id="CP036526">
    <property type="protein sequence ID" value="QDT09118.1"/>
    <property type="molecule type" value="Genomic_DNA"/>
</dbReference>
<dbReference type="InterPro" id="IPR002372">
    <property type="entry name" value="PQQ_rpt_dom"/>
</dbReference>
<dbReference type="AlphaFoldDB" id="A0A517NPR6"/>
<sequence length="505" mass="54320">MLSAAMDSWTVSSSAVAQENAREVVAGDSRGGFRHWTTSDGKRSGTRLKLVQQSGAEVRLQREDNGKIVTFSMARLSTQDRAFLKMPVAAPPNTPPSIPSRNRATQTGAATANWPQWRGANRDGKSHASGLMSKWPDAGPDLLWQIRGLGEGYSTPAVVGETIYLLGTEDDAAFVLALSRDDGRQLWKAPLGSKGGGGGFSGPKGTPTIDGELLFAIGCDGTLACLRRDDGNLVWAKNLKQDFGGAPGHWEYAESPLIDGRKLICTPGGGTQTIVALNKTSGVPIWKSPIGNFADGGYVTAGYASTIAADILGTRQYIAFLHGGVVSVDAKTGTPLWRYDSPANSTANCSTSVVSGNNVFAASAYGTGGGRATLTRNGRTWNVKEDYFVKKMENHHGGFILHEGYIYGTNNSVLLCLDWRNGALQWQNRCVGKGSVTLAENHLYVRGEKGEVALVEATPDEYREKGRFKQSDRSDKNAWAHPVVAGKRLYLHDQDRLMCYDLSDG</sequence>
<feature type="compositionally biased region" description="Polar residues" evidence="1">
    <location>
        <begin position="99"/>
        <end position="110"/>
    </location>
</feature>
<reference evidence="3 4" key="1">
    <citation type="submission" date="2019-02" db="EMBL/GenBank/DDBJ databases">
        <title>Deep-cultivation of Planctomycetes and their phenomic and genomic characterization uncovers novel biology.</title>
        <authorList>
            <person name="Wiegand S."/>
            <person name="Jogler M."/>
            <person name="Boedeker C."/>
            <person name="Pinto D."/>
            <person name="Vollmers J."/>
            <person name="Rivas-Marin E."/>
            <person name="Kohn T."/>
            <person name="Peeters S.H."/>
            <person name="Heuer A."/>
            <person name="Rast P."/>
            <person name="Oberbeckmann S."/>
            <person name="Bunk B."/>
            <person name="Jeske O."/>
            <person name="Meyerdierks A."/>
            <person name="Storesund J.E."/>
            <person name="Kallscheuer N."/>
            <person name="Luecker S."/>
            <person name="Lage O.M."/>
            <person name="Pohl T."/>
            <person name="Merkel B.J."/>
            <person name="Hornburger P."/>
            <person name="Mueller R.-W."/>
            <person name="Bruemmer F."/>
            <person name="Labrenz M."/>
            <person name="Spormann A.M."/>
            <person name="Op den Camp H."/>
            <person name="Overmann J."/>
            <person name="Amann R."/>
            <person name="Jetten M.S.M."/>
            <person name="Mascher T."/>
            <person name="Medema M.H."/>
            <person name="Devos D.P."/>
            <person name="Kaster A.-K."/>
            <person name="Ovreas L."/>
            <person name="Rohde M."/>
            <person name="Galperin M.Y."/>
            <person name="Jogler C."/>
        </authorList>
    </citation>
    <scope>NUCLEOTIDE SEQUENCE [LARGE SCALE GENOMIC DNA]</scope>
    <source>
        <strain evidence="3 4">K23_9</strain>
    </source>
</reference>